<dbReference type="AlphaFoldDB" id="A0A8H5EY98"/>
<organism evidence="14 15">
    <name type="scientific">Psilocybe cf. subviscida</name>
    <dbReference type="NCBI Taxonomy" id="2480587"/>
    <lineage>
        <taxon>Eukaryota</taxon>
        <taxon>Fungi</taxon>
        <taxon>Dikarya</taxon>
        <taxon>Basidiomycota</taxon>
        <taxon>Agaricomycotina</taxon>
        <taxon>Agaricomycetes</taxon>
        <taxon>Agaricomycetidae</taxon>
        <taxon>Agaricales</taxon>
        <taxon>Agaricineae</taxon>
        <taxon>Strophariaceae</taxon>
        <taxon>Psilocybe</taxon>
    </lineage>
</organism>
<evidence type="ECO:0000256" key="4">
    <source>
        <dbReference type="ARBA" id="ARBA00022692"/>
    </source>
</evidence>
<dbReference type="InterPro" id="IPR037045">
    <property type="entry name" value="S8pro/Inhibitor_I9_sf"/>
</dbReference>
<protein>
    <recommendedName>
        <fullName evidence="16">Peptidase S8/S53 domain-containing protein</fullName>
    </recommendedName>
</protein>
<dbReference type="InterPro" id="IPR023827">
    <property type="entry name" value="Peptidase_S8_Asp-AS"/>
</dbReference>
<comment type="caution">
    <text evidence="14">The sequence shown here is derived from an EMBL/GenBank/DDBJ whole genome shotgun (WGS) entry which is preliminary data.</text>
</comment>
<dbReference type="GO" id="GO:0016020">
    <property type="term" value="C:membrane"/>
    <property type="evidence" value="ECO:0007669"/>
    <property type="project" value="UniProtKB-SubCell"/>
</dbReference>
<dbReference type="InterPro" id="IPR035952">
    <property type="entry name" value="Rhomboid-like_sf"/>
</dbReference>
<dbReference type="InterPro" id="IPR050131">
    <property type="entry name" value="Peptidase_S8_subtilisin-like"/>
</dbReference>
<dbReference type="SUPFAM" id="SSF144091">
    <property type="entry name" value="Rhomboid-like"/>
    <property type="match status" value="1"/>
</dbReference>
<dbReference type="PROSITE" id="PS51892">
    <property type="entry name" value="SUBTILASE"/>
    <property type="match status" value="1"/>
</dbReference>
<keyword evidence="3 9" id="KW-0645">Protease</keyword>
<evidence type="ECO:0000256" key="9">
    <source>
        <dbReference type="PROSITE-ProRule" id="PRU01240"/>
    </source>
</evidence>
<keyword evidence="8" id="KW-0472">Membrane</keyword>
<dbReference type="Pfam" id="PF05922">
    <property type="entry name" value="Inhibitor_I9"/>
    <property type="match status" value="1"/>
</dbReference>
<feature type="active site" description="Charge relay system" evidence="9">
    <location>
        <position position="220"/>
    </location>
</feature>
<dbReference type="GO" id="GO:0004252">
    <property type="term" value="F:serine-type endopeptidase activity"/>
    <property type="evidence" value="ECO:0007669"/>
    <property type="project" value="UniProtKB-UniRule"/>
</dbReference>
<feature type="active site" description="Charge relay system" evidence="9">
    <location>
        <position position="394"/>
    </location>
</feature>
<dbReference type="InterPro" id="IPR015500">
    <property type="entry name" value="Peptidase_S8_subtilisin-rel"/>
</dbReference>
<evidence type="ECO:0000256" key="10">
    <source>
        <dbReference type="RuleBase" id="RU003355"/>
    </source>
</evidence>
<dbReference type="SUPFAM" id="SSF54897">
    <property type="entry name" value="Protease propeptides/inhibitors"/>
    <property type="match status" value="1"/>
</dbReference>
<evidence type="ECO:0000313" key="15">
    <source>
        <dbReference type="Proteomes" id="UP000567179"/>
    </source>
</evidence>
<proteinExistence type="inferred from homology"/>
<feature type="domain" description="Inhibitor I9" evidence="13">
    <location>
        <begin position="94"/>
        <end position="141"/>
    </location>
</feature>
<dbReference type="CDD" id="cd04077">
    <property type="entry name" value="Peptidases_S8_PCSK9_ProteinaseK_like"/>
    <property type="match status" value="1"/>
</dbReference>
<keyword evidence="6 9" id="KW-0720">Serine protease</keyword>
<evidence type="ECO:0000256" key="1">
    <source>
        <dbReference type="ARBA" id="ARBA00004141"/>
    </source>
</evidence>
<evidence type="ECO:0000256" key="11">
    <source>
        <dbReference type="SAM" id="MobiDB-lite"/>
    </source>
</evidence>
<dbReference type="GO" id="GO:0006508">
    <property type="term" value="P:proteolysis"/>
    <property type="evidence" value="ECO:0007669"/>
    <property type="project" value="UniProtKB-KW"/>
</dbReference>
<keyword evidence="4" id="KW-0812">Transmembrane</keyword>
<dbReference type="Gene3D" id="3.40.50.200">
    <property type="entry name" value="Peptidase S8/S53 domain"/>
    <property type="match status" value="1"/>
</dbReference>
<dbReference type="PROSITE" id="PS00136">
    <property type="entry name" value="SUBTILASE_ASP"/>
    <property type="match status" value="1"/>
</dbReference>
<dbReference type="InterPro" id="IPR000209">
    <property type="entry name" value="Peptidase_S8/S53_dom"/>
</dbReference>
<evidence type="ECO:0008006" key="16">
    <source>
        <dbReference type="Google" id="ProtNLM"/>
    </source>
</evidence>
<dbReference type="Pfam" id="PF10294">
    <property type="entry name" value="Methyltransf_16"/>
    <property type="match status" value="1"/>
</dbReference>
<dbReference type="PROSITE" id="PS00138">
    <property type="entry name" value="SUBTILASE_SER"/>
    <property type="match status" value="1"/>
</dbReference>
<dbReference type="FunFam" id="3.40.50.200:FF:000007">
    <property type="entry name" value="Subtilisin-like serine protease"/>
    <property type="match status" value="1"/>
</dbReference>
<dbReference type="Proteomes" id="UP000567179">
    <property type="component" value="Unassembled WGS sequence"/>
</dbReference>
<comment type="subcellular location">
    <subcellularLocation>
        <location evidence="1">Membrane</location>
        <topology evidence="1">Multi-pass membrane protein</topology>
    </subcellularLocation>
</comment>
<dbReference type="PANTHER" id="PTHR43806">
    <property type="entry name" value="PEPTIDASE S8"/>
    <property type="match status" value="1"/>
</dbReference>
<gene>
    <name evidence="14" type="ORF">D9619_006592</name>
</gene>
<evidence type="ECO:0000256" key="7">
    <source>
        <dbReference type="ARBA" id="ARBA00022989"/>
    </source>
</evidence>
<dbReference type="InterPro" id="IPR023828">
    <property type="entry name" value="Peptidase_S8_Ser-AS"/>
</dbReference>
<dbReference type="InterPro" id="IPR029063">
    <property type="entry name" value="SAM-dependent_MTases_sf"/>
</dbReference>
<accession>A0A8H5EY98</accession>
<dbReference type="InterPro" id="IPR036852">
    <property type="entry name" value="Peptidase_S8/S53_dom_sf"/>
</dbReference>
<evidence type="ECO:0000313" key="14">
    <source>
        <dbReference type="EMBL" id="KAF5316468.1"/>
    </source>
</evidence>
<dbReference type="Gene3D" id="3.30.70.80">
    <property type="entry name" value="Peptidase S8 propeptide/proteinase inhibitor I9"/>
    <property type="match status" value="1"/>
</dbReference>
<evidence type="ECO:0000259" key="12">
    <source>
        <dbReference type="Pfam" id="PF00082"/>
    </source>
</evidence>
<dbReference type="GO" id="GO:0005615">
    <property type="term" value="C:extracellular space"/>
    <property type="evidence" value="ECO:0007669"/>
    <property type="project" value="TreeGrafter"/>
</dbReference>
<evidence type="ECO:0000259" key="13">
    <source>
        <dbReference type="Pfam" id="PF05922"/>
    </source>
</evidence>
<keyword evidence="15" id="KW-1185">Reference proteome</keyword>
<keyword evidence="5 9" id="KW-0378">Hydrolase</keyword>
<evidence type="ECO:0000256" key="5">
    <source>
        <dbReference type="ARBA" id="ARBA00022801"/>
    </source>
</evidence>
<dbReference type="Pfam" id="PF00082">
    <property type="entry name" value="Peptidase_S8"/>
    <property type="match status" value="1"/>
</dbReference>
<evidence type="ECO:0000256" key="2">
    <source>
        <dbReference type="ARBA" id="ARBA00011073"/>
    </source>
</evidence>
<evidence type="ECO:0000256" key="8">
    <source>
        <dbReference type="ARBA" id="ARBA00023136"/>
    </source>
</evidence>
<comment type="similarity">
    <text evidence="2 9 10">Belongs to the peptidase S8 family.</text>
</comment>
<dbReference type="SUPFAM" id="SSF53335">
    <property type="entry name" value="S-adenosyl-L-methionine-dependent methyltransferases"/>
    <property type="match status" value="1"/>
</dbReference>
<feature type="active site" description="Charge relay system" evidence="9">
    <location>
        <position position="189"/>
    </location>
</feature>
<evidence type="ECO:0000256" key="6">
    <source>
        <dbReference type="ARBA" id="ARBA00022825"/>
    </source>
</evidence>
<dbReference type="InterPro" id="IPR034193">
    <property type="entry name" value="PCSK9_ProteinaseK-like"/>
</dbReference>
<name>A0A8H5EY98_9AGAR</name>
<dbReference type="PRINTS" id="PR00723">
    <property type="entry name" value="SUBTILISIN"/>
</dbReference>
<feature type="region of interest" description="Disordered" evidence="11">
    <location>
        <begin position="451"/>
        <end position="482"/>
    </location>
</feature>
<sequence length="1164" mass="126256">MSYSNGGPYYWTSTPQCPQCPTPELYSSSPLLTSNDLTMQLLGTLLLAFSLLAPAAMAAPSRQPLAIQKYEGETTGNYIVKFKEGKAAGRKNFVSKHKLLNKVTQWEGINGFAGSIDTAVLDALRDSDDVEFIEEDGIMHTFVTQTNAPWGLQRISQDAKLSSTSVSALTYTYTYDSTAGSGVDIYVVDTGIYTGHSDFGGRARWGTTFGGYGNADGNGHGTHCAYVSNITVNPTAQLIWTLLSGTAAGTRYGVAKAANVIAVKVLSDSGSGATSTIVSGLNWVLSQAKASGRPSVVSMSLGGSTATALDNAVASLTNAGVHVVVAAGNDNRDAANTSPARAASAITVGASTIGDVRSSFSNYGSVVDVFAPGTSIISTWIGSSTATNSISGTSMATPHVAGLVAYLLGKDGSISPAAMSTKIKNLAVKSVLTSILTRYFSRTPNRSFLRQTPIARQTAIPPTPTPPPNSTHASNDGAPSFLQRIGKPRIRNQILFVGLTSFVLYTVAAVQTSVETEYWTERLTAASAVWSVKPIKNEDLQRAQHQDLVLNLRQTLASMDESISSLPGIIRKWFNVATVAVLQPYADASEGKRLCWKLVLLNTAIFVAWQIPGWHRFMMRRFTHNPLSGLSYTLITSTFRYPRLVAQLAFPSTVVKTETWATAVAASAHPVASAASTVTKSKVLEILPSLGASGAVWATVMVTALAFPDSQVSLFIPPTYPISIQYGVGGLMALDIIGILRGCLTTGHISEERPLVLCTLHTDRYIGSFGGKKRTQQRKMKMRHDLDYIREWCRAKELRESENQIAISSSEAVQRVHVIEVNDFHESHRINSDFREHSLYHYPCRPIQSMEKPLIPLSDTYERVLDADEEIFVLYSELQSAQGTQDPTAFRGLGYLDSHKDVLEIKFELKDMLAPQKAQKKRRAAAGKAPPTPTRTLGVDKTIEIELHQDKTALRSRKGDTGSVVWKASVDFAQLVLQQYYSAASSGLFDREVLGSQHVLELGAGTGLLALALSPLVKHYTVTDIGALIPLIKKNVALNLSGPAASSSVSVEELDWISIHPASTVSQKKKIYDSEANPIDLLLLVDCLYHPSLIPPCLSTIDYLTIAGRTSVLVVSELRAEDVMREFLEKWLLYPGWEIWRIPNTDLGKNYVIWFGRKVDTNTL</sequence>
<dbReference type="EMBL" id="JAACJJ010000042">
    <property type="protein sequence ID" value="KAF5316468.1"/>
    <property type="molecule type" value="Genomic_DNA"/>
</dbReference>
<evidence type="ECO:0000256" key="3">
    <source>
        <dbReference type="ARBA" id="ARBA00022670"/>
    </source>
</evidence>
<dbReference type="SUPFAM" id="SSF52743">
    <property type="entry name" value="Subtilisin-like"/>
    <property type="match status" value="1"/>
</dbReference>
<dbReference type="OrthoDB" id="19448at2759"/>
<dbReference type="InterPro" id="IPR019410">
    <property type="entry name" value="Methyltransf_16"/>
</dbReference>
<reference evidence="14 15" key="1">
    <citation type="journal article" date="2020" name="ISME J.">
        <title>Uncovering the hidden diversity of litter-decomposition mechanisms in mushroom-forming fungi.</title>
        <authorList>
            <person name="Floudas D."/>
            <person name="Bentzer J."/>
            <person name="Ahren D."/>
            <person name="Johansson T."/>
            <person name="Persson P."/>
            <person name="Tunlid A."/>
        </authorList>
    </citation>
    <scope>NUCLEOTIDE SEQUENCE [LARGE SCALE GENOMIC DNA]</scope>
    <source>
        <strain evidence="14 15">CBS 101986</strain>
    </source>
</reference>
<feature type="domain" description="Peptidase S8/S53" evidence="12">
    <location>
        <begin position="180"/>
        <end position="429"/>
    </location>
</feature>
<dbReference type="GO" id="GO:0008757">
    <property type="term" value="F:S-adenosylmethionine-dependent methyltransferase activity"/>
    <property type="evidence" value="ECO:0007669"/>
    <property type="project" value="UniProtKB-ARBA"/>
</dbReference>
<dbReference type="InterPro" id="IPR010259">
    <property type="entry name" value="S8pro/Inhibitor_I9"/>
</dbReference>
<keyword evidence="7" id="KW-1133">Transmembrane helix</keyword>
<dbReference type="Gene3D" id="3.40.50.150">
    <property type="entry name" value="Vaccinia Virus protein VP39"/>
    <property type="match status" value="1"/>
</dbReference>
<dbReference type="PANTHER" id="PTHR43806:SF11">
    <property type="entry name" value="CEREVISIN-RELATED"/>
    <property type="match status" value="1"/>
</dbReference>